<dbReference type="Gene3D" id="3.40.30.10">
    <property type="entry name" value="Glutaredoxin"/>
    <property type="match status" value="1"/>
</dbReference>
<dbReference type="InterPro" id="IPR036249">
    <property type="entry name" value="Thioredoxin-like_sf"/>
</dbReference>
<dbReference type="Gene3D" id="1.25.40.10">
    <property type="entry name" value="Tetratricopeptide repeat domain"/>
    <property type="match status" value="1"/>
</dbReference>
<dbReference type="InterPro" id="IPR011990">
    <property type="entry name" value="TPR-like_helical_dom_sf"/>
</dbReference>
<name>A0A6P5H7U0_ANACO</name>
<dbReference type="SUPFAM" id="SSF48452">
    <property type="entry name" value="TPR-like"/>
    <property type="match status" value="1"/>
</dbReference>
<organism evidence="3 4">
    <name type="scientific">Ananas comosus</name>
    <name type="common">Pineapple</name>
    <name type="synonym">Ananas ananas</name>
    <dbReference type="NCBI Taxonomy" id="4615"/>
    <lineage>
        <taxon>Eukaryota</taxon>
        <taxon>Viridiplantae</taxon>
        <taxon>Streptophyta</taxon>
        <taxon>Embryophyta</taxon>
        <taxon>Tracheophyta</taxon>
        <taxon>Spermatophyta</taxon>
        <taxon>Magnoliopsida</taxon>
        <taxon>Liliopsida</taxon>
        <taxon>Poales</taxon>
        <taxon>Bromeliaceae</taxon>
        <taxon>Bromelioideae</taxon>
        <taxon>Ananas</taxon>
    </lineage>
</organism>
<protein>
    <submittedName>
        <fullName evidence="4">Uncharacterized protein LOC109729084</fullName>
    </submittedName>
</protein>
<reference evidence="3" key="1">
    <citation type="journal article" date="2015" name="Nat. Genet.">
        <title>The pineapple genome and the evolution of CAM photosynthesis.</title>
        <authorList>
            <person name="Ming R."/>
            <person name="VanBuren R."/>
            <person name="Wai C.M."/>
            <person name="Tang H."/>
            <person name="Schatz M.C."/>
            <person name="Bowers J.E."/>
            <person name="Lyons E."/>
            <person name="Wang M.L."/>
            <person name="Chen J."/>
            <person name="Biggers E."/>
            <person name="Zhang J."/>
            <person name="Huang L."/>
            <person name="Zhang L."/>
            <person name="Miao W."/>
            <person name="Zhang J."/>
            <person name="Ye Z."/>
            <person name="Miao C."/>
            <person name="Lin Z."/>
            <person name="Wang H."/>
            <person name="Zhou H."/>
            <person name="Yim W.C."/>
            <person name="Priest H.D."/>
            <person name="Zheng C."/>
            <person name="Woodhouse M."/>
            <person name="Edger P.P."/>
            <person name="Guyot R."/>
            <person name="Guo H.B."/>
            <person name="Guo H."/>
            <person name="Zheng G."/>
            <person name="Singh R."/>
            <person name="Sharma A."/>
            <person name="Min X."/>
            <person name="Zheng Y."/>
            <person name="Lee H."/>
            <person name="Gurtowski J."/>
            <person name="Sedlazeck F.J."/>
            <person name="Harkess A."/>
            <person name="McKain M.R."/>
            <person name="Liao Z."/>
            <person name="Fang J."/>
            <person name="Liu J."/>
            <person name="Zhang X."/>
            <person name="Zhang Q."/>
            <person name="Hu W."/>
            <person name="Qin Y."/>
            <person name="Wang K."/>
            <person name="Chen L.Y."/>
            <person name="Shirley N."/>
            <person name="Lin Y.R."/>
            <person name="Liu L.Y."/>
            <person name="Hernandez A.G."/>
            <person name="Wright C.L."/>
            <person name="Bulone V."/>
            <person name="Tuskan G.A."/>
            <person name="Heath K."/>
            <person name="Zee F."/>
            <person name="Moore P.H."/>
            <person name="Sunkar R."/>
            <person name="Leebens-Mack J.H."/>
            <person name="Mockler T."/>
            <person name="Bennetzen J.L."/>
            <person name="Freeling M."/>
            <person name="Sankoff D."/>
            <person name="Paterson A.H."/>
            <person name="Zhu X."/>
            <person name="Yang X."/>
            <person name="Smith J.A."/>
            <person name="Cushman J.C."/>
            <person name="Paull R.E."/>
            <person name="Yu Q."/>
        </authorList>
    </citation>
    <scope>NUCLEOTIDE SEQUENCE [LARGE SCALE GENOMIC DNA]</scope>
    <source>
        <strain evidence="3">cv. F153</strain>
    </source>
</reference>
<evidence type="ECO:0000313" key="3">
    <source>
        <dbReference type="Proteomes" id="UP000515123"/>
    </source>
</evidence>
<dbReference type="Proteomes" id="UP000515123">
    <property type="component" value="Linkage group 25"/>
</dbReference>
<accession>A0A6P5H7U0</accession>
<dbReference type="OrthoDB" id="2423701at2759"/>
<gene>
    <name evidence="4" type="primary">LOC109729084</name>
</gene>
<feature type="region of interest" description="Disordered" evidence="2">
    <location>
        <begin position="1"/>
        <end position="46"/>
    </location>
</feature>
<feature type="compositionally biased region" description="Low complexity" evidence="2">
    <location>
        <begin position="34"/>
        <end position="44"/>
    </location>
</feature>
<evidence type="ECO:0000256" key="1">
    <source>
        <dbReference type="PROSITE-ProRule" id="PRU00339"/>
    </source>
</evidence>
<evidence type="ECO:0000256" key="2">
    <source>
        <dbReference type="SAM" id="MobiDB-lite"/>
    </source>
</evidence>
<proteinExistence type="predicted"/>
<evidence type="ECO:0000313" key="4">
    <source>
        <dbReference type="RefSeq" id="XP_020115327.1"/>
    </source>
</evidence>
<dbReference type="Gramene" id="Aco010342.1.mrna1">
    <property type="protein sequence ID" value="Aco010342.1.mrna1"/>
    <property type="gene ID" value="Aco010342.1.path1"/>
</dbReference>
<dbReference type="SUPFAM" id="SSF52833">
    <property type="entry name" value="Thioredoxin-like"/>
    <property type="match status" value="1"/>
</dbReference>
<dbReference type="CDD" id="cd02980">
    <property type="entry name" value="TRX_Fd_family"/>
    <property type="match status" value="1"/>
</dbReference>
<sequence length="265" mass="27941">MEMSLPNHCSLRTPSSPHHRRSRSRRARLRTRRSAPAPAAAAAAAEEEEEEAVEIRVCVNRTCARQGSRGVLAALAGLAPAGVAVAACGCLGRCGAGPNLAVLPRGALVGHCGTPARAAQLLADLCGPRFDPRANLEALALRKKGEDELERGSPAEAETLLSQAIDLNPSGGLHFMYRSRSAARLAIGNIAGALADATEASKIAPDYPQAYLSQGDAFLAMEEWDAAEKAYSTALHLDPLLRRSKSFKARVAKLQEKLTTVSASS</sequence>
<dbReference type="RefSeq" id="XP_020115327.1">
    <property type="nucleotide sequence ID" value="XM_020259738.1"/>
</dbReference>
<dbReference type="AlphaFoldDB" id="A0A6P5H7U0"/>
<dbReference type="GeneID" id="109729084"/>
<dbReference type="InterPro" id="IPR019734">
    <property type="entry name" value="TPR_rpt"/>
</dbReference>
<feature type="compositionally biased region" description="Basic residues" evidence="2">
    <location>
        <begin position="17"/>
        <end position="33"/>
    </location>
</feature>
<keyword evidence="1" id="KW-0802">TPR repeat</keyword>
<keyword evidence="3" id="KW-1185">Reference proteome</keyword>
<dbReference type="Pfam" id="PF13432">
    <property type="entry name" value="TPR_16"/>
    <property type="match status" value="2"/>
</dbReference>
<dbReference type="PANTHER" id="PTHR47682:SF1">
    <property type="entry name" value="TETRATRICOPEPTIDE REPEAT (TPR)-CONTAINING PROTEIN"/>
    <property type="match status" value="1"/>
</dbReference>
<dbReference type="PANTHER" id="PTHR47682">
    <property type="entry name" value="TETRATRICOPEPTIDE REPEAT (TPR)-CONTAINING PROTEIN"/>
    <property type="match status" value="1"/>
</dbReference>
<dbReference type="SMART" id="SM00028">
    <property type="entry name" value="TPR"/>
    <property type="match status" value="3"/>
</dbReference>
<reference evidence="4" key="2">
    <citation type="submission" date="2025-08" db="UniProtKB">
        <authorList>
            <consortium name="RefSeq"/>
        </authorList>
    </citation>
    <scope>IDENTIFICATION</scope>
    <source>
        <tissue evidence="4">Leaf</tissue>
    </source>
</reference>
<dbReference type="PROSITE" id="PS50005">
    <property type="entry name" value="TPR"/>
    <property type="match status" value="1"/>
</dbReference>
<feature type="repeat" description="TPR" evidence="1">
    <location>
        <begin position="208"/>
        <end position="241"/>
    </location>
</feature>